<comment type="caution">
    <text evidence="2">The sequence shown here is derived from an EMBL/GenBank/DDBJ whole genome shotgun (WGS) entry which is preliminary data.</text>
</comment>
<gene>
    <name evidence="2" type="ORF">ENN90_10355</name>
</gene>
<name>A0A831LVH1_9BACT</name>
<dbReference type="EMBL" id="DSDK01000564">
    <property type="protein sequence ID" value="HDR52000.1"/>
    <property type="molecule type" value="Genomic_DNA"/>
</dbReference>
<reference evidence="2" key="1">
    <citation type="journal article" date="2020" name="mSystems">
        <title>Genome- and Community-Level Interaction Insights into Carbon Utilization and Element Cycling Functions of Hydrothermarchaeota in Hydrothermal Sediment.</title>
        <authorList>
            <person name="Zhou Z."/>
            <person name="Liu Y."/>
            <person name="Xu W."/>
            <person name="Pan J."/>
            <person name="Luo Z.H."/>
            <person name="Li M."/>
        </authorList>
    </citation>
    <scope>NUCLEOTIDE SEQUENCE [LARGE SCALE GENOMIC DNA]</scope>
    <source>
        <strain evidence="2">SpSt-1217</strain>
    </source>
</reference>
<accession>A0A831LVH1</accession>
<dbReference type="AlphaFoldDB" id="A0A831LVH1"/>
<evidence type="ECO:0000313" key="2">
    <source>
        <dbReference type="EMBL" id="HDR52000.1"/>
    </source>
</evidence>
<dbReference type="Proteomes" id="UP000886047">
    <property type="component" value="Unassembled WGS sequence"/>
</dbReference>
<proteinExistence type="predicted"/>
<evidence type="ECO:0000259" key="1">
    <source>
        <dbReference type="SMART" id="SM00953"/>
    </source>
</evidence>
<protein>
    <submittedName>
        <fullName evidence="2">RES domain-containing protein</fullName>
    </submittedName>
</protein>
<sequence>MIIYRIARTEYCDTSGEGAKIYGGRWNLPGFAALYGCGTIASALLERLTVDPELFASERYVLYSIMEFDCPGRFIVKPDLKELPADWEAIPFKKSTQEFGSKLIRSGIVCFAIPSVVDKTSLNFVINPMAESFKMISWKVYPLELDKRIIR</sequence>
<dbReference type="InterPro" id="IPR014914">
    <property type="entry name" value="RES_dom"/>
</dbReference>
<dbReference type="Pfam" id="PF08808">
    <property type="entry name" value="RES"/>
    <property type="match status" value="1"/>
</dbReference>
<dbReference type="SMART" id="SM00953">
    <property type="entry name" value="RES"/>
    <property type="match status" value="1"/>
</dbReference>
<organism evidence="2">
    <name type="scientific">Mariniphaga anaerophila</name>
    <dbReference type="NCBI Taxonomy" id="1484053"/>
    <lineage>
        <taxon>Bacteria</taxon>
        <taxon>Pseudomonadati</taxon>
        <taxon>Bacteroidota</taxon>
        <taxon>Bacteroidia</taxon>
        <taxon>Marinilabiliales</taxon>
        <taxon>Prolixibacteraceae</taxon>
        <taxon>Mariniphaga</taxon>
    </lineage>
</organism>
<feature type="domain" description="RES" evidence="1">
    <location>
        <begin position="13"/>
        <end position="137"/>
    </location>
</feature>